<feature type="chain" id="PRO_5016895085" evidence="1">
    <location>
        <begin position="25"/>
        <end position="256"/>
    </location>
</feature>
<dbReference type="OrthoDB" id="9793561at2"/>
<evidence type="ECO:0000313" key="3">
    <source>
        <dbReference type="EMBL" id="RFC83478.1"/>
    </source>
</evidence>
<protein>
    <submittedName>
        <fullName evidence="2">TorF family putative porin</fullName>
    </submittedName>
</protein>
<reference evidence="3 4" key="2">
    <citation type="submission" date="2018-08" db="EMBL/GenBank/DDBJ databases">
        <title>The draft genome of Acinetobacter sichuanensis strain WCHAc060041.</title>
        <authorList>
            <person name="Qin J."/>
            <person name="Feng Y."/>
            <person name="Zong Z."/>
        </authorList>
    </citation>
    <scope>NUCLEOTIDE SEQUENCE [LARGE SCALE GENOMIC DNA]</scope>
    <source>
        <strain evidence="3 4">WCHAc060041</strain>
    </source>
</reference>
<dbReference type="NCBIfam" id="TIGR02001">
    <property type="entry name" value="gcw_chp"/>
    <property type="match status" value="1"/>
</dbReference>
<dbReference type="EMBL" id="PYIX02000016">
    <property type="protein sequence ID" value="RFC83478.1"/>
    <property type="molecule type" value="Genomic_DNA"/>
</dbReference>
<evidence type="ECO:0000256" key="1">
    <source>
        <dbReference type="SAM" id="SignalP"/>
    </source>
</evidence>
<reference evidence="2" key="4">
    <citation type="submission" date="2024-09" db="EMBL/GenBank/DDBJ databases">
        <authorList>
            <person name="Sun Q."/>
            <person name="Mori K."/>
        </authorList>
    </citation>
    <scope>NUCLEOTIDE SEQUENCE</scope>
    <source>
        <strain evidence="2">KCTC 62575</strain>
    </source>
</reference>
<evidence type="ECO:0000313" key="5">
    <source>
        <dbReference type="Proteomes" id="UP001595455"/>
    </source>
</evidence>
<evidence type="ECO:0000313" key="2">
    <source>
        <dbReference type="EMBL" id="MFC2995527.1"/>
    </source>
</evidence>
<dbReference type="EMBL" id="JBHRSF010000030">
    <property type="protein sequence ID" value="MFC2995527.1"/>
    <property type="molecule type" value="Genomic_DNA"/>
</dbReference>
<accession>A0A371YPT2</accession>
<organism evidence="3 4">
    <name type="scientific">Acinetobacter sichuanensis</name>
    <dbReference type="NCBI Taxonomy" id="2136183"/>
    <lineage>
        <taxon>Bacteria</taxon>
        <taxon>Pseudomonadati</taxon>
        <taxon>Pseudomonadota</taxon>
        <taxon>Gammaproteobacteria</taxon>
        <taxon>Moraxellales</taxon>
        <taxon>Moraxellaceae</taxon>
        <taxon>Acinetobacter</taxon>
    </lineage>
</organism>
<dbReference type="InterPro" id="IPR010239">
    <property type="entry name" value="CHP02001"/>
</dbReference>
<gene>
    <name evidence="2" type="ORF">ACFODO_09645</name>
    <name evidence="3" type="ORF">C9E89_010820</name>
</gene>
<dbReference type="AlphaFoldDB" id="A0A371YPT2"/>
<reference evidence="2" key="1">
    <citation type="journal article" date="2014" name="Int. J. Syst. Evol. Microbiol.">
        <title>Complete genome of a new Firmicutes species belonging to the dominant human colonic microbiota ('Ruminococcus bicirculans') reveals two chromosomes and a selective capacity to utilize plant glucans.</title>
        <authorList>
            <consortium name="NISC Comparative Sequencing Program"/>
            <person name="Wegmann U."/>
            <person name="Louis P."/>
            <person name="Goesmann A."/>
            <person name="Henrissat B."/>
            <person name="Duncan S.H."/>
            <person name="Flint H.J."/>
        </authorList>
    </citation>
    <scope>NUCLEOTIDE SEQUENCE</scope>
    <source>
        <strain evidence="2">KCTC 62575</strain>
    </source>
</reference>
<keyword evidence="5" id="KW-1185">Reference proteome</keyword>
<evidence type="ECO:0000313" key="4">
    <source>
        <dbReference type="Proteomes" id="UP000240957"/>
    </source>
</evidence>
<dbReference type="Pfam" id="PF09694">
    <property type="entry name" value="Gcw_chp"/>
    <property type="match status" value="1"/>
</dbReference>
<reference evidence="5" key="3">
    <citation type="journal article" date="2019" name="Int. J. Syst. Evol. Microbiol.">
        <title>The Global Catalogue of Microorganisms (GCM) 10K type strain sequencing project: providing services to taxonomists for standard genome sequencing and annotation.</title>
        <authorList>
            <consortium name="The Broad Institute Genomics Platform"/>
            <consortium name="The Broad Institute Genome Sequencing Center for Infectious Disease"/>
            <person name="Wu L."/>
            <person name="Ma J."/>
        </authorList>
    </citation>
    <scope>NUCLEOTIDE SEQUENCE [LARGE SCALE GENOMIC DNA]</scope>
    <source>
        <strain evidence="5">KCTC 62575</strain>
    </source>
</reference>
<dbReference type="Proteomes" id="UP000240957">
    <property type="component" value="Unassembled WGS sequence"/>
</dbReference>
<comment type="caution">
    <text evidence="3">The sequence shown here is derived from an EMBL/GenBank/DDBJ whole genome shotgun (WGS) entry which is preliminary data.</text>
</comment>
<dbReference type="RefSeq" id="WP_107008366.1">
    <property type="nucleotide sequence ID" value="NZ_JBHRSF010000030.1"/>
</dbReference>
<proteinExistence type="predicted"/>
<sequence length="256" mass="27913">MIAFSFKKLMMTLCVVVPSSALYAAQAPITTSNGVWSGNIAAVSQYIYRGGVENDKVAIQTGLEYAHKSGMSVGYWGSTLDYDATDETRNHGFEHDFYVAYGNEINPDLSYNLQATAYVYHHGGTIYGDENKRKTTAFDVLGELAYKEVTFAASVLLADASFGNAGDVYLSAAYNHPLPQNFILNASVGGSAYNSSRDDELIQTTQDFAFNEARIGLSKSIAETGIVASLDYVMGGEDRLGEDFDNHVVFGLDYHF</sequence>
<dbReference type="Proteomes" id="UP001595455">
    <property type="component" value="Unassembled WGS sequence"/>
</dbReference>
<name>A0A371YPT2_9GAMM</name>
<feature type="signal peptide" evidence="1">
    <location>
        <begin position="1"/>
        <end position="24"/>
    </location>
</feature>
<keyword evidence="1" id="KW-0732">Signal</keyword>